<sequence>MRKGFTLVELLVAVVLLTLLIGTALFSYRQVLLNISKAQTSTFYEVLKVHQIRTSIESMQYYVVDNYNQFNQPMKQLHHFFKGNSHSFSYISLNPNFSTLPSLSQFECKDKQLIYKEEPLYHHMDVNKPDFLEEARSVVYWDELLSCKFNFFIAKERLERLENELPFAIEIELIDANEKEQSIFTTIKSDYNISDTEIYGVLYDE</sequence>
<dbReference type="InterPro" id="IPR045584">
    <property type="entry name" value="Pilin-like"/>
</dbReference>
<dbReference type="InterPro" id="IPR012902">
    <property type="entry name" value="N_methyl_site"/>
</dbReference>
<accession>A0A6S6T3G9</accession>
<evidence type="ECO:0000313" key="1">
    <source>
        <dbReference type="EMBL" id="CAA6813812.1"/>
    </source>
</evidence>
<organism evidence="1">
    <name type="scientific">uncultured Sulfurovum sp</name>
    <dbReference type="NCBI Taxonomy" id="269237"/>
    <lineage>
        <taxon>Bacteria</taxon>
        <taxon>Pseudomonadati</taxon>
        <taxon>Campylobacterota</taxon>
        <taxon>Epsilonproteobacteria</taxon>
        <taxon>Campylobacterales</taxon>
        <taxon>Sulfurovaceae</taxon>
        <taxon>Sulfurovum</taxon>
        <taxon>environmental samples</taxon>
    </lineage>
</organism>
<dbReference type="Pfam" id="PF07963">
    <property type="entry name" value="N_methyl"/>
    <property type="match status" value="1"/>
</dbReference>
<dbReference type="SUPFAM" id="SSF54523">
    <property type="entry name" value="Pili subunits"/>
    <property type="match status" value="1"/>
</dbReference>
<proteinExistence type="predicted"/>
<protein>
    <recommendedName>
        <fullName evidence="2">Prepilin-type N-terminal cleavage/methylation domain-containing protein</fullName>
    </recommendedName>
</protein>
<gene>
    <name evidence="1" type="ORF">HELGO_WM41005</name>
</gene>
<evidence type="ECO:0008006" key="2">
    <source>
        <dbReference type="Google" id="ProtNLM"/>
    </source>
</evidence>
<dbReference type="EMBL" id="CACVAZ010000087">
    <property type="protein sequence ID" value="CAA6813812.1"/>
    <property type="molecule type" value="Genomic_DNA"/>
</dbReference>
<dbReference type="NCBIfam" id="TIGR02532">
    <property type="entry name" value="IV_pilin_GFxxxE"/>
    <property type="match status" value="1"/>
</dbReference>
<dbReference type="PROSITE" id="PS00409">
    <property type="entry name" value="PROKAR_NTER_METHYL"/>
    <property type="match status" value="1"/>
</dbReference>
<dbReference type="AlphaFoldDB" id="A0A6S6T3G9"/>
<reference evidence="1" key="1">
    <citation type="submission" date="2020-01" db="EMBL/GenBank/DDBJ databases">
        <authorList>
            <person name="Meier V. D."/>
            <person name="Meier V D."/>
        </authorList>
    </citation>
    <scope>NUCLEOTIDE SEQUENCE</scope>
    <source>
        <strain evidence="1">HLG_WM_MAG_02</strain>
    </source>
</reference>
<name>A0A6S6T3G9_9BACT</name>